<sequence>MTPGLAPSAWRAADIAGCRVLPADLHGEGKLGSLPLRAILRAYLAVSP</sequence>
<proteinExistence type="predicted"/>
<keyword evidence="2" id="KW-1185">Reference proteome</keyword>
<protein>
    <submittedName>
        <fullName evidence="1">Uncharacterized protein</fullName>
    </submittedName>
</protein>
<dbReference type="RefSeq" id="WP_156115992.1">
    <property type="nucleotide sequence ID" value="NZ_JACXWY010000003.1"/>
</dbReference>
<name>A0A927E6V9_9HYPH</name>
<dbReference type="Proteomes" id="UP000619295">
    <property type="component" value="Unassembled WGS sequence"/>
</dbReference>
<gene>
    <name evidence="1" type="ORF">IED13_06855</name>
</gene>
<evidence type="ECO:0000313" key="1">
    <source>
        <dbReference type="EMBL" id="MBD3845409.1"/>
    </source>
</evidence>
<accession>A0A927E6V9</accession>
<organism evidence="1 2">
    <name type="scientific">Bosea spartocytisi</name>
    <dbReference type="NCBI Taxonomy" id="2773451"/>
    <lineage>
        <taxon>Bacteria</taxon>
        <taxon>Pseudomonadati</taxon>
        <taxon>Pseudomonadota</taxon>
        <taxon>Alphaproteobacteria</taxon>
        <taxon>Hyphomicrobiales</taxon>
        <taxon>Boseaceae</taxon>
        <taxon>Bosea</taxon>
    </lineage>
</organism>
<evidence type="ECO:0000313" key="2">
    <source>
        <dbReference type="Proteomes" id="UP000619295"/>
    </source>
</evidence>
<comment type="caution">
    <text evidence="1">The sequence shown here is derived from an EMBL/GenBank/DDBJ whole genome shotgun (WGS) entry which is preliminary data.</text>
</comment>
<reference evidence="1" key="1">
    <citation type="submission" date="2020-09" db="EMBL/GenBank/DDBJ databases">
        <title>Bosea spartocytisi sp. nov. a root nodule endophyte of Spartocytisus supranubius in the high mountain ecosystem fo the Teide National Park (Canary Islands, Spain).</title>
        <authorList>
            <person name="Pulido-Suarez L."/>
            <person name="Peix A."/>
            <person name="Igual J.M."/>
            <person name="Socas-Perez N."/>
            <person name="Velazquez E."/>
            <person name="Flores-Felix J.D."/>
            <person name="Leon-Barrios M."/>
        </authorList>
    </citation>
    <scope>NUCLEOTIDE SEQUENCE</scope>
    <source>
        <strain evidence="1">SSUT16</strain>
    </source>
</reference>
<dbReference type="EMBL" id="JACXWY010000003">
    <property type="protein sequence ID" value="MBD3845409.1"/>
    <property type="molecule type" value="Genomic_DNA"/>
</dbReference>
<dbReference type="AlphaFoldDB" id="A0A927E6V9"/>